<dbReference type="GO" id="GO:0005737">
    <property type="term" value="C:cytoplasm"/>
    <property type="evidence" value="ECO:0007669"/>
    <property type="project" value="UniProtKB-ARBA"/>
</dbReference>
<keyword evidence="4" id="KW-1185">Reference proteome</keyword>
<feature type="region of interest" description="Disordered" evidence="1">
    <location>
        <begin position="26"/>
        <end position="108"/>
    </location>
</feature>
<dbReference type="Pfam" id="PF01852">
    <property type="entry name" value="START"/>
    <property type="match status" value="2"/>
</dbReference>
<feature type="region of interest" description="Disordered" evidence="1">
    <location>
        <begin position="810"/>
        <end position="898"/>
    </location>
</feature>
<organism evidence="3 4">
    <name type="scientific">Lichtheimia ornata</name>
    <dbReference type="NCBI Taxonomy" id="688661"/>
    <lineage>
        <taxon>Eukaryota</taxon>
        <taxon>Fungi</taxon>
        <taxon>Fungi incertae sedis</taxon>
        <taxon>Mucoromycota</taxon>
        <taxon>Mucoromycotina</taxon>
        <taxon>Mucoromycetes</taxon>
        <taxon>Mucorales</taxon>
        <taxon>Lichtheimiaceae</taxon>
        <taxon>Lichtheimia</taxon>
    </lineage>
</organism>
<dbReference type="AlphaFoldDB" id="A0AAD8DJ95"/>
<dbReference type="InterPro" id="IPR002913">
    <property type="entry name" value="START_lipid-bd_dom"/>
</dbReference>
<dbReference type="SUPFAM" id="SSF55961">
    <property type="entry name" value="Bet v1-like"/>
    <property type="match status" value="2"/>
</dbReference>
<reference evidence="3 4" key="1">
    <citation type="submission" date="2023-03" db="EMBL/GenBank/DDBJ databases">
        <title>Genome sequence of Lichtheimia ornata CBS 291.66.</title>
        <authorList>
            <person name="Mohabir J.T."/>
            <person name="Shea T.P."/>
            <person name="Kurbessoian T."/>
            <person name="Berby B."/>
            <person name="Fontaine J."/>
            <person name="Livny J."/>
            <person name="Gnirke A."/>
            <person name="Stajich J.E."/>
            <person name="Cuomo C.A."/>
        </authorList>
    </citation>
    <scope>NUCLEOTIDE SEQUENCE [LARGE SCALE GENOMIC DNA]</scope>
    <source>
        <strain evidence="3">CBS 291.66</strain>
    </source>
</reference>
<dbReference type="InterPro" id="IPR051213">
    <property type="entry name" value="START_lipid_transfer"/>
</dbReference>
<evidence type="ECO:0000256" key="1">
    <source>
        <dbReference type="SAM" id="MobiDB-lite"/>
    </source>
</evidence>
<feature type="domain" description="START" evidence="2">
    <location>
        <begin position="486"/>
        <end position="669"/>
    </location>
</feature>
<feature type="compositionally biased region" description="Low complexity" evidence="1">
    <location>
        <begin position="347"/>
        <end position="379"/>
    </location>
</feature>
<dbReference type="Gene3D" id="3.30.530.20">
    <property type="match status" value="2"/>
</dbReference>
<feature type="compositionally biased region" description="Low complexity" evidence="1">
    <location>
        <begin position="451"/>
        <end position="466"/>
    </location>
</feature>
<dbReference type="InterPro" id="IPR023393">
    <property type="entry name" value="START-like_dom_sf"/>
</dbReference>
<dbReference type="GO" id="GO:0008289">
    <property type="term" value="F:lipid binding"/>
    <property type="evidence" value="ECO:0007669"/>
    <property type="project" value="InterPro"/>
</dbReference>
<feature type="compositionally biased region" description="Polar residues" evidence="1">
    <location>
        <begin position="441"/>
        <end position="450"/>
    </location>
</feature>
<proteinExistence type="predicted"/>
<feature type="domain" description="START" evidence="2">
    <location>
        <begin position="129"/>
        <end position="323"/>
    </location>
</feature>
<sequence length="943" mass="104796">MSFPRSSSSSSTNTAFLPVHVLSHDRDSGISTEAESDIAAAPDQLRPIATRPAYPFSDDDEAAPRPSMRSFEQSMYLDVSSNNSTTGAGDTKAGSSSSSSSNGSSPLFSSKSYHNYQAEQAMLAIKQLTKEETWKKTLKHKSGVMVYMHQSTKNNNSNNSKMLDTKAPIFKGETVIHGFSPQAVFYVIGMRKLWDTQFDEGRLVENLNETTSITYEAYRPSAASKAYDVALVERIECSADGVIMFACTSIETPKLPKVPGRNRRQMKLQGWVLKPLHTSPPSTKVTFYTQESVKGWIAGLTKKSLARRPLIIAEVEQYLMQKAGRKPMSATASSLPEGQRRPSIMTPPVQQQQHPSSSSSSSPSRSQKKPVSILQSSSSHHLHPNSGISSNRPPRSSSLQSNESPATSRSSSMTRKIRFADDETSLRSSHNGSLTTTTTTPAASNESLVSNNEQPSNNNNNLLPHPLIQPSSRLYPPSRHRTARKQCLDTLKRLASSDLDEWKEIGQKNSAKLYSKSVQGSALSILRGDVVVNGTWTPEQVCSVIQSFGARKIWDEHFEMGQVVERFSQKEYLVYTQMRSMFPIHSRDFSLLNAIDSDPATGSIYVASASVSDNMIPEAKTHVRGRIFVYGWALHPIRRGKSSIGVQVTFVSHMELEGTAPLPPAIVRQLTMDVPSCVDRVQWYLRQHGCPPYIRRVAGKITHESFDSKDKSYRITLIAKHKPSHHHQQKQQKDAISLWCTDIRTHTSMYSCGFNVTTQPSQGVRVELRADDMGIRIYTEDDTMDGCAIEAAIIPNPPGSTPRYTCNGVSLKDEPVEEEEDEDEEEEFMETHQLLPPSPPTSTTPSVHFEDSPAIAPKDKEHSYKRRPEPVKTNWDDPPPWFQDANGRLATPSTPASAREFIRRRNSSVLVISDELSFTGPQLSIILLLMAVCYYMGKLSCRC</sequence>
<feature type="region of interest" description="Disordered" evidence="1">
    <location>
        <begin position="323"/>
        <end position="483"/>
    </location>
</feature>
<evidence type="ECO:0000259" key="2">
    <source>
        <dbReference type="PROSITE" id="PS50848"/>
    </source>
</evidence>
<dbReference type="PANTHER" id="PTHR19308">
    <property type="entry name" value="PHOSPHATIDYLCHOLINE TRANSFER PROTEIN"/>
    <property type="match status" value="1"/>
</dbReference>
<evidence type="ECO:0000313" key="4">
    <source>
        <dbReference type="Proteomes" id="UP001234581"/>
    </source>
</evidence>
<protein>
    <recommendedName>
        <fullName evidence="2">START domain-containing protein</fullName>
    </recommendedName>
</protein>
<dbReference type="Proteomes" id="UP001234581">
    <property type="component" value="Unassembled WGS sequence"/>
</dbReference>
<evidence type="ECO:0000313" key="3">
    <source>
        <dbReference type="EMBL" id="KAJ8663482.1"/>
    </source>
</evidence>
<feature type="compositionally biased region" description="Polar residues" evidence="1">
    <location>
        <begin position="79"/>
        <end position="88"/>
    </location>
</feature>
<dbReference type="RefSeq" id="XP_058348394.1">
    <property type="nucleotide sequence ID" value="XM_058480830.1"/>
</dbReference>
<accession>A0AAD8DJ95</accession>
<feature type="compositionally biased region" description="Polar residues" evidence="1">
    <location>
        <begin position="386"/>
        <end position="414"/>
    </location>
</feature>
<gene>
    <name evidence="3" type="ORF">O0I10_000724</name>
</gene>
<feature type="compositionally biased region" description="Basic and acidic residues" evidence="1">
    <location>
        <begin position="857"/>
        <end position="870"/>
    </location>
</feature>
<feature type="compositionally biased region" description="Acidic residues" evidence="1">
    <location>
        <begin position="815"/>
        <end position="828"/>
    </location>
</feature>
<name>A0AAD8DJ95_9FUNG</name>
<dbReference type="CDD" id="cd00177">
    <property type="entry name" value="START"/>
    <property type="match status" value="2"/>
</dbReference>
<comment type="caution">
    <text evidence="3">The sequence shown here is derived from an EMBL/GenBank/DDBJ whole genome shotgun (WGS) entry which is preliminary data.</text>
</comment>
<feature type="compositionally biased region" description="Low complexity" evidence="1">
    <location>
        <begin position="95"/>
        <end position="108"/>
    </location>
</feature>
<dbReference type="GeneID" id="83208145"/>
<dbReference type="PANTHER" id="PTHR19308:SF14">
    <property type="entry name" value="START DOMAIN-CONTAINING PROTEIN"/>
    <property type="match status" value="1"/>
</dbReference>
<dbReference type="EMBL" id="JARTCD010000002">
    <property type="protein sequence ID" value="KAJ8663482.1"/>
    <property type="molecule type" value="Genomic_DNA"/>
</dbReference>
<dbReference type="PROSITE" id="PS50848">
    <property type="entry name" value="START"/>
    <property type="match status" value="2"/>
</dbReference>